<dbReference type="GO" id="GO:0019693">
    <property type="term" value="P:ribose phosphate metabolic process"/>
    <property type="evidence" value="ECO:0007669"/>
    <property type="project" value="TreeGrafter"/>
</dbReference>
<reference evidence="4" key="2">
    <citation type="journal article" date="2021" name="PeerJ">
        <title>Extensive microbial diversity within the chicken gut microbiome revealed by metagenomics and culture.</title>
        <authorList>
            <person name="Gilroy R."/>
            <person name="Ravi A."/>
            <person name="Getino M."/>
            <person name="Pursley I."/>
            <person name="Horton D.L."/>
            <person name="Alikhan N.F."/>
            <person name="Baker D."/>
            <person name="Gharbi K."/>
            <person name="Hall N."/>
            <person name="Watson M."/>
            <person name="Adriaenssens E.M."/>
            <person name="Foster-Nyarko E."/>
            <person name="Jarju S."/>
            <person name="Secka A."/>
            <person name="Antonio M."/>
            <person name="Oren A."/>
            <person name="Chaudhuri R.R."/>
            <person name="La Ragione R."/>
            <person name="Hildebrand F."/>
            <person name="Pallen M.J."/>
        </authorList>
    </citation>
    <scope>NUCLEOTIDE SEQUENCE</scope>
    <source>
        <strain evidence="4">CHK181-108</strain>
    </source>
</reference>
<dbReference type="InterPro" id="IPR015797">
    <property type="entry name" value="NUDIX_hydrolase-like_dom_sf"/>
</dbReference>
<dbReference type="PANTHER" id="PTHR11839">
    <property type="entry name" value="UDP/ADP-SUGAR PYROPHOSPHATASE"/>
    <property type="match status" value="1"/>
</dbReference>
<organism evidence="4 5">
    <name type="scientific">Candidatus Ornithomonoglobus intestinigallinarum</name>
    <dbReference type="NCBI Taxonomy" id="2840894"/>
    <lineage>
        <taxon>Bacteria</taxon>
        <taxon>Bacillati</taxon>
        <taxon>Bacillota</taxon>
        <taxon>Clostridia</taxon>
        <taxon>Candidatus Ornithomonoglobus</taxon>
    </lineage>
</organism>
<dbReference type="GO" id="GO:0005829">
    <property type="term" value="C:cytosol"/>
    <property type="evidence" value="ECO:0007669"/>
    <property type="project" value="TreeGrafter"/>
</dbReference>
<accession>A0A9D1KPT1</accession>
<comment type="cofactor">
    <cofactor evidence="1">
        <name>Mg(2+)</name>
        <dbReference type="ChEBI" id="CHEBI:18420"/>
    </cofactor>
</comment>
<dbReference type="InterPro" id="IPR000086">
    <property type="entry name" value="NUDIX_hydrolase_dom"/>
</dbReference>
<evidence type="ECO:0000256" key="1">
    <source>
        <dbReference type="ARBA" id="ARBA00001946"/>
    </source>
</evidence>
<dbReference type="PANTHER" id="PTHR11839:SF18">
    <property type="entry name" value="NUDIX HYDROLASE DOMAIN-CONTAINING PROTEIN"/>
    <property type="match status" value="1"/>
</dbReference>
<dbReference type="GO" id="GO:0006753">
    <property type="term" value="P:nucleoside phosphate metabolic process"/>
    <property type="evidence" value="ECO:0007669"/>
    <property type="project" value="TreeGrafter"/>
</dbReference>
<evidence type="ECO:0000313" key="5">
    <source>
        <dbReference type="Proteomes" id="UP000824165"/>
    </source>
</evidence>
<comment type="caution">
    <text evidence="4">The sequence shown here is derived from an EMBL/GenBank/DDBJ whole genome shotgun (WGS) entry which is preliminary data.</text>
</comment>
<dbReference type="Pfam" id="PF00293">
    <property type="entry name" value="NUDIX"/>
    <property type="match status" value="1"/>
</dbReference>
<evidence type="ECO:0000259" key="3">
    <source>
        <dbReference type="PROSITE" id="PS51462"/>
    </source>
</evidence>
<evidence type="ECO:0000256" key="2">
    <source>
        <dbReference type="ARBA" id="ARBA00022801"/>
    </source>
</evidence>
<dbReference type="SUPFAM" id="SSF55811">
    <property type="entry name" value="Nudix"/>
    <property type="match status" value="1"/>
</dbReference>
<dbReference type="Gene3D" id="3.90.79.10">
    <property type="entry name" value="Nucleoside Triphosphate Pyrophosphohydrolase"/>
    <property type="match status" value="1"/>
</dbReference>
<feature type="domain" description="Nudix hydrolase" evidence="3">
    <location>
        <begin position="40"/>
        <end position="168"/>
    </location>
</feature>
<dbReference type="PROSITE" id="PS51462">
    <property type="entry name" value="NUDIX"/>
    <property type="match status" value="1"/>
</dbReference>
<proteinExistence type="predicted"/>
<dbReference type="GO" id="GO:0016787">
    <property type="term" value="F:hydrolase activity"/>
    <property type="evidence" value="ECO:0007669"/>
    <property type="project" value="UniProtKB-KW"/>
</dbReference>
<keyword evidence="2 4" id="KW-0378">Hydrolase</keyword>
<evidence type="ECO:0000313" key="4">
    <source>
        <dbReference type="EMBL" id="HIT85923.1"/>
    </source>
</evidence>
<dbReference type="Proteomes" id="UP000824165">
    <property type="component" value="Unassembled WGS sequence"/>
</dbReference>
<reference evidence="4" key="1">
    <citation type="submission" date="2020-10" db="EMBL/GenBank/DDBJ databases">
        <authorList>
            <person name="Gilroy R."/>
        </authorList>
    </citation>
    <scope>NUCLEOTIDE SEQUENCE</scope>
    <source>
        <strain evidence="4">CHK181-108</strain>
    </source>
</reference>
<protein>
    <submittedName>
        <fullName evidence="4">NUDIX hydrolase</fullName>
    </submittedName>
</protein>
<sequence>MDYIEKPISTKQIYSGRIINVRVDTVELPDGHISDRELVEHHGGVGIIPVTDEGEVFMVTQYRIAAKSMMLEIPAGKLEKGEDPLECGKRELIEETGYEGSEFIPLGVYYATPGYCEEKLTLYLARGLKWRGQQLDDGEFLNVKKYTLDELFNMVMNNEIHDCKTAIAILKAKAIIDK</sequence>
<gene>
    <name evidence="4" type="ORF">IAA60_08505</name>
</gene>
<name>A0A9D1KPT1_9FIRM</name>
<dbReference type="FunFam" id="3.90.79.10:FF:000024">
    <property type="entry name" value="ADP-ribose pyrophosphatase"/>
    <property type="match status" value="1"/>
</dbReference>
<dbReference type="EMBL" id="DVLU01000090">
    <property type="protein sequence ID" value="HIT85923.1"/>
    <property type="molecule type" value="Genomic_DNA"/>
</dbReference>
<dbReference type="AlphaFoldDB" id="A0A9D1KPT1"/>